<comment type="subcellular location">
    <subcellularLocation>
        <location evidence="1 7">Cell membrane</location>
        <topology evidence="1 7">Multi-pass membrane protein</topology>
    </subcellularLocation>
</comment>
<dbReference type="InterPro" id="IPR000515">
    <property type="entry name" value="MetI-like"/>
</dbReference>
<comment type="similarity">
    <text evidence="7">Belongs to the binding-protein-dependent transport system permease family.</text>
</comment>
<dbReference type="GO" id="GO:0005886">
    <property type="term" value="C:plasma membrane"/>
    <property type="evidence" value="ECO:0007669"/>
    <property type="project" value="UniProtKB-SubCell"/>
</dbReference>
<keyword evidence="2 7" id="KW-0813">Transport</keyword>
<feature type="domain" description="ABC transmembrane type-1" evidence="8">
    <location>
        <begin position="95"/>
        <end position="307"/>
    </location>
</feature>
<dbReference type="CDD" id="cd06261">
    <property type="entry name" value="TM_PBP2"/>
    <property type="match status" value="1"/>
</dbReference>
<evidence type="ECO:0000256" key="6">
    <source>
        <dbReference type="ARBA" id="ARBA00023136"/>
    </source>
</evidence>
<evidence type="ECO:0000256" key="3">
    <source>
        <dbReference type="ARBA" id="ARBA00022475"/>
    </source>
</evidence>
<feature type="transmembrane region" description="Helical" evidence="7">
    <location>
        <begin position="131"/>
        <end position="156"/>
    </location>
</feature>
<comment type="caution">
    <text evidence="9">The sequence shown here is derived from an EMBL/GenBank/DDBJ whole genome shotgun (WGS) entry which is preliminary data.</text>
</comment>
<feature type="transmembrane region" description="Helical" evidence="7">
    <location>
        <begin position="242"/>
        <end position="268"/>
    </location>
</feature>
<dbReference type="Pfam" id="PF19300">
    <property type="entry name" value="BPD_transp_1_N"/>
    <property type="match status" value="1"/>
</dbReference>
<evidence type="ECO:0000256" key="4">
    <source>
        <dbReference type="ARBA" id="ARBA00022692"/>
    </source>
</evidence>
<accession>A0A062XZU8</accession>
<feature type="transmembrane region" description="Helical" evidence="7">
    <location>
        <begin position="9"/>
        <end position="29"/>
    </location>
</feature>
<evidence type="ECO:0000256" key="1">
    <source>
        <dbReference type="ARBA" id="ARBA00004651"/>
    </source>
</evidence>
<feature type="transmembrane region" description="Helical" evidence="7">
    <location>
        <begin position="188"/>
        <end position="207"/>
    </location>
</feature>
<organism evidence="9 10">
    <name type="scientific">Thermoanaerobaculum aquaticum</name>
    <dbReference type="NCBI Taxonomy" id="1312852"/>
    <lineage>
        <taxon>Bacteria</taxon>
        <taxon>Pseudomonadati</taxon>
        <taxon>Acidobacteriota</taxon>
        <taxon>Thermoanaerobaculia</taxon>
        <taxon>Thermoanaerobaculales</taxon>
        <taxon>Thermoanaerobaculaceae</taxon>
        <taxon>Thermoanaerobaculum</taxon>
    </lineage>
</organism>
<sequence length="320" mass="34758">MTARLIRRLAASIFVVWLVASGTFFLVAFTPGDLASKMADPRISPAARQRLREHFGLDRPIWQRYSSWLAHAVSGDLGDSFLFRRPVREVLAQALPNTALLASWGLFLELALGLALGLVQAYKPHSFWDRLLSGLSLAAYAMPAFLVAAVLLWLLAYTFPVFPPSHMAEPQAPGLSFWGHLAETARHLALPALTVGLTGCGAVARYLRGSLLDEKRQAYMLAALARGCSKRRALLLHALPNALLPMITVLGLSLPFLVSGSLVVEVIFSWPGMGQVFYAAVTARDVPLIQAGTVLVTAAVVAGNWLADVAYSWADQRMRG</sequence>
<name>A0A062XZU8_9BACT</name>
<feature type="transmembrane region" description="Helical" evidence="7">
    <location>
        <begin position="99"/>
        <end position="119"/>
    </location>
</feature>
<gene>
    <name evidence="9" type="ORF">EG19_05505</name>
</gene>
<keyword evidence="4 7" id="KW-0812">Transmembrane</keyword>
<keyword evidence="6 7" id="KW-0472">Membrane</keyword>
<protein>
    <recommendedName>
        <fullName evidence="8">ABC transmembrane type-1 domain-containing protein</fullName>
    </recommendedName>
</protein>
<dbReference type="InterPro" id="IPR045621">
    <property type="entry name" value="BPD_transp_1_N"/>
</dbReference>
<keyword evidence="3" id="KW-1003">Cell membrane</keyword>
<dbReference type="Pfam" id="PF00528">
    <property type="entry name" value="BPD_transp_1"/>
    <property type="match status" value="1"/>
</dbReference>
<dbReference type="PANTHER" id="PTHR43163">
    <property type="entry name" value="DIPEPTIDE TRANSPORT SYSTEM PERMEASE PROTEIN DPPB-RELATED"/>
    <property type="match status" value="1"/>
</dbReference>
<evidence type="ECO:0000313" key="10">
    <source>
        <dbReference type="Proteomes" id="UP000027284"/>
    </source>
</evidence>
<dbReference type="AlphaFoldDB" id="A0A062XZU8"/>
<keyword evidence="10" id="KW-1185">Reference proteome</keyword>
<reference evidence="9 10" key="1">
    <citation type="submission" date="2014-04" db="EMBL/GenBank/DDBJ databases">
        <title>The Genome Sequence of Thermoanaerobaculum aquaticum MP-01, The First Cultivated Group 23 Acidobacterium.</title>
        <authorList>
            <person name="Stamps B.W."/>
            <person name="Losey N.A."/>
            <person name="Lawson P.A."/>
            <person name="Stevenson B.S."/>
        </authorList>
    </citation>
    <scope>NUCLEOTIDE SEQUENCE [LARGE SCALE GENOMIC DNA]</scope>
    <source>
        <strain evidence="9 10">MP-01</strain>
    </source>
</reference>
<dbReference type="Gene3D" id="1.10.3720.10">
    <property type="entry name" value="MetI-like"/>
    <property type="match status" value="1"/>
</dbReference>
<dbReference type="GO" id="GO:0055085">
    <property type="term" value="P:transmembrane transport"/>
    <property type="evidence" value="ECO:0007669"/>
    <property type="project" value="InterPro"/>
</dbReference>
<evidence type="ECO:0000259" key="8">
    <source>
        <dbReference type="PROSITE" id="PS50928"/>
    </source>
</evidence>
<keyword evidence="5 7" id="KW-1133">Transmembrane helix</keyword>
<dbReference type="PROSITE" id="PS50928">
    <property type="entry name" value="ABC_TM1"/>
    <property type="match status" value="1"/>
</dbReference>
<evidence type="ECO:0000256" key="7">
    <source>
        <dbReference type="RuleBase" id="RU363032"/>
    </source>
</evidence>
<dbReference type="InterPro" id="IPR035906">
    <property type="entry name" value="MetI-like_sf"/>
</dbReference>
<evidence type="ECO:0000256" key="5">
    <source>
        <dbReference type="ARBA" id="ARBA00022989"/>
    </source>
</evidence>
<dbReference type="Proteomes" id="UP000027284">
    <property type="component" value="Unassembled WGS sequence"/>
</dbReference>
<dbReference type="PANTHER" id="PTHR43163:SF9">
    <property type="entry name" value="ABC TRANSPORTER PERMEASE PROTEIN"/>
    <property type="match status" value="1"/>
</dbReference>
<dbReference type="STRING" id="1312852.EG19_05505"/>
<evidence type="ECO:0000256" key="2">
    <source>
        <dbReference type="ARBA" id="ARBA00022448"/>
    </source>
</evidence>
<evidence type="ECO:0000313" key="9">
    <source>
        <dbReference type="EMBL" id="KDA53656.1"/>
    </source>
</evidence>
<proteinExistence type="inferred from homology"/>
<dbReference type="EMBL" id="JMFG01000020">
    <property type="protein sequence ID" value="KDA53656.1"/>
    <property type="molecule type" value="Genomic_DNA"/>
</dbReference>
<dbReference type="SUPFAM" id="SSF161098">
    <property type="entry name" value="MetI-like"/>
    <property type="match status" value="1"/>
</dbReference>
<feature type="transmembrane region" description="Helical" evidence="7">
    <location>
        <begin position="288"/>
        <end position="311"/>
    </location>
</feature>